<protein>
    <submittedName>
        <fullName evidence="1">TP901-1 family phage major tail protein</fullName>
    </submittedName>
</protein>
<dbReference type="OrthoDB" id="1448744at2"/>
<evidence type="ECO:0000313" key="2">
    <source>
        <dbReference type="Proteomes" id="UP000249754"/>
    </source>
</evidence>
<dbReference type="InterPro" id="IPR011855">
    <property type="entry name" value="Phgtail_TP901_1"/>
</dbReference>
<sequence length="136" mass="14591">MSAPILFNGSDLLFFIGELPIAMSRSCSISLNATLVDVTTKDSGSWGESMPTSKKWTGSCSGLVVWNENLVKFTDAFINKEMLAVSFKQRVGEAGDMIYSGNCFLESIEISAEQDAAVTFTIKMTGTGALAKTIKA</sequence>
<dbReference type="EMBL" id="QLLR01000028">
    <property type="protein sequence ID" value="RAJ25002.1"/>
    <property type="molecule type" value="Genomic_DNA"/>
</dbReference>
<accession>A0A327S9J4</accession>
<name>A0A327S9J4_9SPHI</name>
<dbReference type="AlphaFoldDB" id="A0A327S9J4"/>
<dbReference type="Pfam" id="PF06199">
    <property type="entry name" value="Phage_tail_2"/>
    <property type="match status" value="1"/>
</dbReference>
<organism evidence="1 2">
    <name type="scientific">Pedobacter cryoconitis</name>
    <dbReference type="NCBI Taxonomy" id="188932"/>
    <lineage>
        <taxon>Bacteria</taxon>
        <taxon>Pseudomonadati</taxon>
        <taxon>Bacteroidota</taxon>
        <taxon>Sphingobacteriia</taxon>
        <taxon>Sphingobacteriales</taxon>
        <taxon>Sphingobacteriaceae</taxon>
        <taxon>Pedobacter</taxon>
    </lineage>
</organism>
<proteinExistence type="predicted"/>
<dbReference type="Proteomes" id="UP000249754">
    <property type="component" value="Unassembled WGS sequence"/>
</dbReference>
<comment type="caution">
    <text evidence="1">The sequence shown here is derived from an EMBL/GenBank/DDBJ whole genome shotgun (WGS) entry which is preliminary data.</text>
</comment>
<dbReference type="RefSeq" id="WP_111635558.1">
    <property type="nucleotide sequence ID" value="NZ_QLLR01000028.1"/>
</dbReference>
<gene>
    <name evidence="1" type="ORF">LY11_04189</name>
</gene>
<evidence type="ECO:0000313" key="1">
    <source>
        <dbReference type="EMBL" id="RAJ25002.1"/>
    </source>
</evidence>
<reference evidence="1 2" key="1">
    <citation type="submission" date="2018-06" db="EMBL/GenBank/DDBJ databases">
        <title>Genomic Encyclopedia of Archaeal and Bacterial Type Strains, Phase II (KMG-II): from individual species to whole genera.</title>
        <authorList>
            <person name="Goeker M."/>
        </authorList>
    </citation>
    <scope>NUCLEOTIDE SEQUENCE [LARGE SCALE GENOMIC DNA]</scope>
    <source>
        <strain evidence="1 2">DSM 14825</strain>
    </source>
</reference>